<dbReference type="OrthoDB" id="9778870at2"/>
<dbReference type="GO" id="GO:0016020">
    <property type="term" value="C:membrane"/>
    <property type="evidence" value="ECO:0007669"/>
    <property type="project" value="InterPro"/>
</dbReference>
<protein>
    <submittedName>
        <fullName evidence="7">Teichoic acid ABC transporter ATP-binding protein</fullName>
    </submittedName>
</protein>
<dbReference type="GO" id="GO:0016887">
    <property type="term" value="F:ATP hydrolysis activity"/>
    <property type="evidence" value="ECO:0007669"/>
    <property type="project" value="InterPro"/>
</dbReference>
<proteinExistence type="inferred from homology"/>
<dbReference type="GO" id="GO:0005524">
    <property type="term" value="F:ATP binding"/>
    <property type="evidence" value="ECO:0007669"/>
    <property type="project" value="UniProtKB-KW"/>
</dbReference>
<dbReference type="PROSITE" id="PS00211">
    <property type="entry name" value="ABC_TRANSPORTER_1"/>
    <property type="match status" value="1"/>
</dbReference>
<dbReference type="SMART" id="SM00382">
    <property type="entry name" value="AAA"/>
    <property type="match status" value="1"/>
</dbReference>
<keyword evidence="5" id="KW-1278">Translocase</keyword>
<dbReference type="GO" id="GO:0140359">
    <property type="term" value="F:ABC-type transporter activity"/>
    <property type="evidence" value="ECO:0007669"/>
    <property type="project" value="InterPro"/>
</dbReference>
<dbReference type="RefSeq" id="WP_034632121.1">
    <property type="nucleotide sequence ID" value="NZ_JRJU01000032.1"/>
</dbReference>
<dbReference type="Proteomes" id="UP000030832">
    <property type="component" value="Unassembled WGS sequence"/>
</dbReference>
<dbReference type="SUPFAM" id="SSF52540">
    <property type="entry name" value="P-loop containing nucleoside triphosphate hydrolases"/>
    <property type="match status" value="1"/>
</dbReference>
<evidence type="ECO:0000256" key="1">
    <source>
        <dbReference type="ARBA" id="ARBA00005417"/>
    </source>
</evidence>
<comment type="similarity">
    <text evidence="1">Belongs to the ABC transporter superfamily.</text>
</comment>
<keyword evidence="3" id="KW-0547">Nucleotide-binding</keyword>
<dbReference type="InterPro" id="IPR015860">
    <property type="entry name" value="ABC_transpr_TagH-like"/>
</dbReference>
<gene>
    <name evidence="7" type="ORF">LQ50_19780</name>
</gene>
<dbReference type="EMBL" id="JRJU01000032">
    <property type="protein sequence ID" value="KHF38718.1"/>
    <property type="molecule type" value="Genomic_DNA"/>
</dbReference>
<evidence type="ECO:0000313" key="8">
    <source>
        <dbReference type="Proteomes" id="UP000030832"/>
    </source>
</evidence>
<dbReference type="InterPro" id="IPR050683">
    <property type="entry name" value="Bact_Polysacc_Export_ATP-bd"/>
</dbReference>
<keyword evidence="2" id="KW-0813">Transport</keyword>
<reference evidence="7 8" key="1">
    <citation type="submission" date="2014-09" db="EMBL/GenBank/DDBJ databases">
        <title>Genome sequencing and annotation of Bacillus Okhensis strain Kh10-101T.</title>
        <authorList>
            <person name="Prakash J.S."/>
        </authorList>
    </citation>
    <scope>NUCLEOTIDE SEQUENCE [LARGE SCALE GENOMIC DNA]</scope>
    <source>
        <strain evidence="8">Kh10-101T</strain>
    </source>
</reference>
<feature type="domain" description="ABC transporter" evidence="6">
    <location>
        <begin position="25"/>
        <end position="242"/>
    </location>
</feature>
<evidence type="ECO:0000259" key="6">
    <source>
        <dbReference type="PROSITE" id="PS50893"/>
    </source>
</evidence>
<dbReference type="InterPro" id="IPR003593">
    <property type="entry name" value="AAA+_ATPase"/>
</dbReference>
<dbReference type="AlphaFoldDB" id="A0A0B0I896"/>
<evidence type="ECO:0000313" key="7">
    <source>
        <dbReference type="EMBL" id="KHF38718.1"/>
    </source>
</evidence>
<dbReference type="InterPro" id="IPR027417">
    <property type="entry name" value="P-loop_NTPase"/>
</dbReference>
<evidence type="ECO:0000256" key="3">
    <source>
        <dbReference type="ARBA" id="ARBA00022741"/>
    </source>
</evidence>
<keyword evidence="4 7" id="KW-0067">ATP-binding</keyword>
<dbReference type="InterPro" id="IPR003439">
    <property type="entry name" value="ABC_transporter-like_ATP-bd"/>
</dbReference>
<keyword evidence="8" id="KW-1185">Reference proteome</keyword>
<dbReference type="PANTHER" id="PTHR46743">
    <property type="entry name" value="TEICHOIC ACIDS EXPORT ATP-BINDING PROTEIN TAGH"/>
    <property type="match status" value="1"/>
</dbReference>
<dbReference type="CDD" id="cd03220">
    <property type="entry name" value="ABC_KpsT_Wzt"/>
    <property type="match status" value="1"/>
</dbReference>
<dbReference type="PANTHER" id="PTHR46743:SF2">
    <property type="entry name" value="TEICHOIC ACIDS EXPORT ATP-BINDING PROTEIN TAGH"/>
    <property type="match status" value="1"/>
</dbReference>
<accession>A0A0B0I896</accession>
<evidence type="ECO:0000256" key="5">
    <source>
        <dbReference type="ARBA" id="ARBA00022967"/>
    </source>
</evidence>
<evidence type="ECO:0000256" key="4">
    <source>
        <dbReference type="ARBA" id="ARBA00022840"/>
    </source>
</evidence>
<dbReference type="InterPro" id="IPR017871">
    <property type="entry name" value="ABC_transporter-like_CS"/>
</dbReference>
<organism evidence="7 8">
    <name type="scientific">Halalkalibacter okhensis</name>
    <dbReference type="NCBI Taxonomy" id="333138"/>
    <lineage>
        <taxon>Bacteria</taxon>
        <taxon>Bacillati</taxon>
        <taxon>Bacillota</taxon>
        <taxon>Bacilli</taxon>
        <taxon>Bacillales</taxon>
        <taxon>Bacillaceae</taxon>
        <taxon>Halalkalibacter</taxon>
    </lineage>
</organism>
<sequence length="245" mass="27015">MEHIAVELDGVSKKYYKTGLVQGPREWKNIILKRKSRNDIYWALNNISFNIMQGESVAIIGGNGSGKSTLLKTILGVTTPTEGSVKVNGEIGGLIELGAGFHKEMTGRENIYINGAVLGLKEDEVDAVIDNIIAFAELEDFIDTPIKKYSSGMKVRLGFSIAIHVRTDIVLLDEVLAVGDARFRKKALQAIKEYLKGKTIVFVSHNAKQVKEVCDKGIVLDKGNIVFIGNVESALEYYENEIINK</sequence>
<dbReference type="STRING" id="333138.LQ50_19780"/>
<dbReference type="PROSITE" id="PS50893">
    <property type="entry name" value="ABC_TRANSPORTER_2"/>
    <property type="match status" value="1"/>
</dbReference>
<dbReference type="Gene3D" id="3.40.50.300">
    <property type="entry name" value="P-loop containing nucleotide triphosphate hydrolases"/>
    <property type="match status" value="1"/>
</dbReference>
<name>A0A0B0I896_9BACI</name>
<dbReference type="eggNOG" id="COG1134">
    <property type="taxonomic scope" value="Bacteria"/>
</dbReference>
<evidence type="ECO:0000256" key="2">
    <source>
        <dbReference type="ARBA" id="ARBA00022448"/>
    </source>
</evidence>
<dbReference type="Pfam" id="PF00005">
    <property type="entry name" value="ABC_tran"/>
    <property type="match status" value="1"/>
</dbReference>
<comment type="caution">
    <text evidence="7">The sequence shown here is derived from an EMBL/GenBank/DDBJ whole genome shotgun (WGS) entry which is preliminary data.</text>
</comment>